<dbReference type="GO" id="GO:0005737">
    <property type="term" value="C:cytoplasm"/>
    <property type="evidence" value="ECO:0007669"/>
    <property type="project" value="TreeGrafter"/>
</dbReference>
<dbReference type="Proteomes" id="UP000317039">
    <property type="component" value="Chromosome"/>
</dbReference>
<reference evidence="5 6" key="1">
    <citation type="submission" date="2019-07" db="EMBL/GenBank/DDBJ databases">
        <title>Complete Genome Sequence and Methylome Analysis of Nocardia otitidis-caviarum NEB252.</title>
        <authorList>
            <person name="Fomenkov A."/>
            <person name="Anton B.P."/>
            <person name="Vincze T."/>
            <person name="Roberts R.J."/>
        </authorList>
    </citation>
    <scope>NUCLEOTIDE SEQUENCE [LARGE SCALE GENOMIC DNA]</scope>
    <source>
        <strain evidence="5 6">NEB252</strain>
    </source>
</reference>
<dbReference type="Pfam" id="PF00196">
    <property type="entry name" value="GerE"/>
    <property type="match status" value="1"/>
</dbReference>
<dbReference type="PANTHER" id="PTHR16305">
    <property type="entry name" value="TESTICULAR SOLUBLE ADENYLYL CYCLASE"/>
    <property type="match status" value="1"/>
</dbReference>
<dbReference type="SMART" id="SM00421">
    <property type="entry name" value="HTH_LUXR"/>
    <property type="match status" value="1"/>
</dbReference>
<name>A0A516NF62_9NOCA</name>
<dbReference type="KEGG" id="nod:FOH10_01075"/>
<protein>
    <submittedName>
        <fullName evidence="5">AAA family ATPase</fullName>
    </submittedName>
</protein>
<dbReference type="GO" id="GO:0005524">
    <property type="term" value="F:ATP binding"/>
    <property type="evidence" value="ECO:0007669"/>
    <property type="project" value="UniProtKB-KW"/>
</dbReference>
<dbReference type="SUPFAM" id="SSF48452">
    <property type="entry name" value="TPR-like"/>
    <property type="match status" value="1"/>
</dbReference>
<dbReference type="PROSITE" id="PS50043">
    <property type="entry name" value="HTH_LUXR_2"/>
    <property type="match status" value="1"/>
</dbReference>
<evidence type="ECO:0000256" key="1">
    <source>
        <dbReference type="ARBA" id="ARBA00022741"/>
    </source>
</evidence>
<dbReference type="PANTHER" id="PTHR16305:SF35">
    <property type="entry name" value="TRANSCRIPTIONAL ACTIVATOR DOMAIN"/>
    <property type="match status" value="1"/>
</dbReference>
<dbReference type="Gene3D" id="1.10.10.10">
    <property type="entry name" value="Winged helix-like DNA-binding domain superfamily/Winged helix DNA-binding domain"/>
    <property type="match status" value="1"/>
</dbReference>
<dbReference type="InterPro" id="IPR027417">
    <property type="entry name" value="P-loop_NTPase"/>
</dbReference>
<proteinExistence type="predicted"/>
<dbReference type="InterPro" id="IPR000792">
    <property type="entry name" value="Tscrpt_reg_LuxR_C"/>
</dbReference>
<accession>A0A516NF62</accession>
<dbReference type="InterPro" id="IPR041664">
    <property type="entry name" value="AAA_16"/>
</dbReference>
<evidence type="ECO:0000313" key="6">
    <source>
        <dbReference type="Proteomes" id="UP000317039"/>
    </source>
</evidence>
<dbReference type="InterPro" id="IPR036388">
    <property type="entry name" value="WH-like_DNA-bd_sf"/>
</dbReference>
<dbReference type="InterPro" id="IPR011990">
    <property type="entry name" value="TPR-like_helical_dom_sf"/>
</dbReference>
<evidence type="ECO:0000313" key="5">
    <source>
        <dbReference type="EMBL" id="QDP77544.1"/>
    </source>
</evidence>
<dbReference type="CDD" id="cd06170">
    <property type="entry name" value="LuxR_C_like"/>
    <property type="match status" value="1"/>
</dbReference>
<dbReference type="InterPro" id="IPR016032">
    <property type="entry name" value="Sig_transdc_resp-reg_C-effctor"/>
</dbReference>
<dbReference type="GO" id="GO:0003677">
    <property type="term" value="F:DNA binding"/>
    <property type="evidence" value="ECO:0007669"/>
    <property type="project" value="InterPro"/>
</dbReference>
<feature type="region of interest" description="Disordered" evidence="3">
    <location>
        <begin position="264"/>
        <end position="292"/>
    </location>
</feature>
<dbReference type="GO" id="GO:0004016">
    <property type="term" value="F:adenylate cyclase activity"/>
    <property type="evidence" value="ECO:0007669"/>
    <property type="project" value="TreeGrafter"/>
</dbReference>
<evidence type="ECO:0000256" key="3">
    <source>
        <dbReference type="SAM" id="MobiDB-lite"/>
    </source>
</evidence>
<feature type="domain" description="HTH luxR-type" evidence="4">
    <location>
        <begin position="938"/>
        <end position="1001"/>
    </location>
</feature>
<keyword evidence="1" id="KW-0547">Nucleotide-binding</keyword>
<evidence type="ECO:0000259" key="4">
    <source>
        <dbReference type="PROSITE" id="PS50043"/>
    </source>
</evidence>
<dbReference type="SUPFAM" id="SSF46894">
    <property type="entry name" value="C-terminal effector domain of the bipartite response regulators"/>
    <property type="match status" value="1"/>
</dbReference>
<dbReference type="EMBL" id="CP041695">
    <property type="protein sequence ID" value="QDP77544.1"/>
    <property type="molecule type" value="Genomic_DNA"/>
</dbReference>
<dbReference type="AlphaFoldDB" id="A0A516NF62"/>
<dbReference type="GO" id="GO:0006355">
    <property type="term" value="P:regulation of DNA-templated transcription"/>
    <property type="evidence" value="ECO:0007669"/>
    <property type="project" value="InterPro"/>
</dbReference>
<gene>
    <name evidence="5" type="ORF">FOH10_01075</name>
</gene>
<organism evidence="5 6">
    <name type="scientific">Nocardia otitidiscaviarum</name>
    <dbReference type="NCBI Taxonomy" id="1823"/>
    <lineage>
        <taxon>Bacteria</taxon>
        <taxon>Bacillati</taxon>
        <taxon>Actinomycetota</taxon>
        <taxon>Actinomycetes</taxon>
        <taxon>Mycobacteriales</taxon>
        <taxon>Nocardiaceae</taxon>
        <taxon>Nocardia</taxon>
    </lineage>
</organism>
<keyword evidence="2" id="KW-0067">ATP-binding</keyword>
<sequence>MCGRPARTERNQNVHHLLIPGPGHRLSHVLFGRVKEIQHIHNLLDDARAGHGRVLTVIADPGLGKTALLDAVEDAAAGWRVLRCTGIENGSDLPFAGLRRLLGAVGEDADNALDALPAPQRLALDTALGQLVCDTADRFCVGLAVLSLLAELAAPAPVLCLIDDAHLLDRPSLDALLFAARRLDAEHLALLFAGDTQLRADGLPELRLAPLDHESAAALLAHRFPDLTPDARDRVLRAAAGNPLAASEFPAMAADGPVRGDVLPRGDAASGGLSRADRMGGGSSHTAAEVGDAEELTRRLCAGYADRIAGYPAAVRTALLVVAAEETGDLELVARVLDRLGYTGDALTAAADTGLLHRSGQAVTFRHPLQRTAAYRAADAADRTAVHLALAAELGHDPVRHAWQLAHARTTPDETVAAALEAAADYACAHTAHASAVSALEAAARLTPDLVVRGRRLTRAVETALAAGCADQALRLADTAEQLCLAPGERARILGVRATIEFEVGSPHRAYQIMLDAAEHVADLDPQRAAWLLIDAGRIAWTAGDLADFRTAYHRLAELALGPMREPLLSALRGPMVMQTGDPVGGIALIRANVAFGRTVPLEMISLRHAFAAQSALIGDMEVAREQLTELAGLVCERGMITWCPSVGCVLANAELILGRFREAEIIAAHSLRVAADTGQPGRVATAEALLAMIAAVRGDEARCRELAGRTLRHEPGDFNAIDVTHGHWALALLDLGYGRYRQALDRLRELYEQPKQARGHWTDLLADLIEAAVRARRPDRASAAMSEIDTWAAALDKPWAEGIALRCRGLLSGDGELFGKALGLHAAAQRWYDHARTGLLYGEWLRREGREAQARAALAEALETFERLGAVPWADRARAELRGLVEQGGETGAPRESRPPGELRVVDVYRVAEDRCTEEHRVAADRRTEEHRVAEAHRVPGEPLTTFELQVVRLAAAGLTERDIAAKVFRSVRTVGHHLDAACRKLGVDDRATLRTAWSE</sequence>
<evidence type="ECO:0000256" key="2">
    <source>
        <dbReference type="ARBA" id="ARBA00022840"/>
    </source>
</evidence>
<dbReference type="SUPFAM" id="SSF52540">
    <property type="entry name" value="P-loop containing nucleoside triphosphate hydrolases"/>
    <property type="match status" value="1"/>
</dbReference>
<dbReference type="Pfam" id="PF13191">
    <property type="entry name" value="AAA_16"/>
    <property type="match status" value="1"/>
</dbReference>